<feature type="compositionally biased region" description="Basic and acidic residues" evidence="3">
    <location>
        <begin position="398"/>
        <end position="407"/>
    </location>
</feature>
<dbReference type="EMBL" id="CAJPDS010000078">
    <property type="protein sequence ID" value="CAF9934892.1"/>
    <property type="molecule type" value="Genomic_DNA"/>
</dbReference>
<keyword evidence="7" id="KW-1185">Reference proteome</keyword>
<dbReference type="CDD" id="cd12168">
    <property type="entry name" value="Mand_dh_like"/>
    <property type="match status" value="1"/>
</dbReference>
<dbReference type="PANTHER" id="PTHR10996">
    <property type="entry name" value="2-HYDROXYACID DEHYDROGENASE-RELATED"/>
    <property type="match status" value="1"/>
</dbReference>
<dbReference type="OrthoDB" id="9991913at2759"/>
<feature type="domain" description="D-isomer specific 2-hydroxyacid dehydrogenase NAD-binding" evidence="5">
    <location>
        <begin position="170"/>
        <end position="320"/>
    </location>
</feature>
<dbReference type="InterPro" id="IPR029753">
    <property type="entry name" value="D-isomer_DH_CS"/>
</dbReference>
<evidence type="ECO:0000256" key="1">
    <source>
        <dbReference type="ARBA" id="ARBA00023002"/>
    </source>
</evidence>
<evidence type="ECO:0000256" key="3">
    <source>
        <dbReference type="SAM" id="MobiDB-lite"/>
    </source>
</evidence>
<dbReference type="InterPro" id="IPR006140">
    <property type="entry name" value="D-isomer_DH_NAD-bd"/>
</dbReference>
<dbReference type="InterPro" id="IPR050223">
    <property type="entry name" value="D-isomer_2-hydroxyacid_DH"/>
</dbReference>
<dbReference type="InterPro" id="IPR006139">
    <property type="entry name" value="D-isomer_2_OHA_DH_cat_dom"/>
</dbReference>
<organism evidence="6 7">
    <name type="scientific">Heterodermia speciosa</name>
    <dbReference type="NCBI Taxonomy" id="116794"/>
    <lineage>
        <taxon>Eukaryota</taxon>
        <taxon>Fungi</taxon>
        <taxon>Dikarya</taxon>
        <taxon>Ascomycota</taxon>
        <taxon>Pezizomycotina</taxon>
        <taxon>Lecanoromycetes</taxon>
        <taxon>OSLEUM clade</taxon>
        <taxon>Lecanoromycetidae</taxon>
        <taxon>Caliciales</taxon>
        <taxon>Physciaceae</taxon>
        <taxon>Heterodermia</taxon>
    </lineage>
</organism>
<comment type="caution">
    <text evidence="6">The sequence shown here is derived from an EMBL/GenBank/DDBJ whole genome shotgun (WGS) entry which is preliminary data.</text>
</comment>
<dbReference type="PROSITE" id="PS00671">
    <property type="entry name" value="D_2_HYDROXYACID_DH_3"/>
    <property type="match status" value="1"/>
</dbReference>
<evidence type="ECO:0000313" key="7">
    <source>
        <dbReference type="Proteomes" id="UP000664521"/>
    </source>
</evidence>
<dbReference type="FunFam" id="3.40.50.720:FF:000526">
    <property type="entry name" value="D-mandelate dehydrogenase, putative"/>
    <property type="match status" value="1"/>
</dbReference>
<dbReference type="Proteomes" id="UP000664521">
    <property type="component" value="Unassembled WGS sequence"/>
</dbReference>
<evidence type="ECO:0000259" key="5">
    <source>
        <dbReference type="Pfam" id="PF02826"/>
    </source>
</evidence>
<dbReference type="PANTHER" id="PTHR10996:SF281">
    <property type="entry name" value="D-ISOMER SPECIFIC 2-HYDROXYACID DEHYDROGENASE NAD-BINDING DOMAIN-CONTAINING PROTEIN-RELATED"/>
    <property type="match status" value="1"/>
</dbReference>
<protein>
    <recommendedName>
        <fullName evidence="8">D-mandelate dehydrogenase</fullName>
    </recommendedName>
</protein>
<accession>A0A8H3G5C8</accession>
<dbReference type="SUPFAM" id="SSF51735">
    <property type="entry name" value="NAD(P)-binding Rossmann-fold domains"/>
    <property type="match status" value="1"/>
</dbReference>
<dbReference type="Gene3D" id="3.40.50.720">
    <property type="entry name" value="NAD(P)-binding Rossmann-like Domain"/>
    <property type="match status" value="2"/>
</dbReference>
<feature type="compositionally biased region" description="Polar residues" evidence="3">
    <location>
        <begin position="377"/>
        <end position="387"/>
    </location>
</feature>
<dbReference type="GO" id="GO:0005829">
    <property type="term" value="C:cytosol"/>
    <property type="evidence" value="ECO:0007669"/>
    <property type="project" value="TreeGrafter"/>
</dbReference>
<keyword evidence="1 2" id="KW-0560">Oxidoreductase</keyword>
<sequence>MPLAGPSSPPAGADIGKPTILHLGDPIVHDLEFYSRLQSQFEFIKPSLSDLQRPTFIKHLRERTWGNFSAIMRPFWNTGGEMGKWDSEIIELLPKTVKVYASAGAGYDWVDTHALAKHGILYCNARGASTEAVSDTALFYIISVFRNMTISQLSARSLNPNTFNEAHFDLPLTSHNPRNHNLGIIGLGDIGFAIAKKVHVALGMKILYNDIERKALSQEQQVDAVFYPNLEEMLGQSDCVLVATPFSGQTLITASLLEKFKPGSRLVNIARGSLVDENALADALDRGHLSGAGLDVHANEPHVNERLANNWKVGMTSHTGGGALETWIQFEKLAMENVERVLTGREALTGVNGHLIKRAENDAVLVNGHSDHDEAHNTGNQSPSPIAQVNGDHQPGSHRSDIFDPRQHSNGISGDAGVSITQQLDGNMHRPTGIMGGV</sequence>
<comment type="similarity">
    <text evidence="2">Belongs to the D-isomer specific 2-hydroxyacid dehydrogenase family.</text>
</comment>
<dbReference type="GO" id="GO:0030267">
    <property type="term" value="F:glyoxylate reductase (NADPH) activity"/>
    <property type="evidence" value="ECO:0007669"/>
    <property type="project" value="TreeGrafter"/>
</dbReference>
<feature type="region of interest" description="Disordered" evidence="3">
    <location>
        <begin position="369"/>
        <end position="418"/>
    </location>
</feature>
<dbReference type="InterPro" id="IPR036291">
    <property type="entry name" value="NAD(P)-bd_dom_sf"/>
</dbReference>
<dbReference type="Pfam" id="PF02826">
    <property type="entry name" value="2-Hacid_dh_C"/>
    <property type="match status" value="1"/>
</dbReference>
<evidence type="ECO:0000256" key="2">
    <source>
        <dbReference type="RuleBase" id="RU003719"/>
    </source>
</evidence>
<evidence type="ECO:0000313" key="6">
    <source>
        <dbReference type="EMBL" id="CAF9934892.1"/>
    </source>
</evidence>
<reference evidence="6" key="1">
    <citation type="submission" date="2021-03" db="EMBL/GenBank/DDBJ databases">
        <authorList>
            <person name="Tagirdzhanova G."/>
        </authorList>
    </citation>
    <scope>NUCLEOTIDE SEQUENCE</scope>
</reference>
<dbReference type="AlphaFoldDB" id="A0A8H3G5C8"/>
<feature type="domain" description="D-isomer specific 2-hydroxyacid dehydrogenase catalytic" evidence="4">
    <location>
        <begin position="84"/>
        <end position="352"/>
    </location>
</feature>
<gene>
    <name evidence="6" type="ORF">HETSPECPRED_009397</name>
</gene>
<proteinExistence type="inferred from homology"/>
<dbReference type="GO" id="GO:0051287">
    <property type="term" value="F:NAD binding"/>
    <property type="evidence" value="ECO:0007669"/>
    <property type="project" value="InterPro"/>
</dbReference>
<evidence type="ECO:0000259" key="4">
    <source>
        <dbReference type="Pfam" id="PF00389"/>
    </source>
</evidence>
<dbReference type="Pfam" id="PF00389">
    <property type="entry name" value="2-Hacid_dh"/>
    <property type="match status" value="1"/>
</dbReference>
<dbReference type="GO" id="GO:0016618">
    <property type="term" value="F:hydroxypyruvate reductase [NAD(P)H] activity"/>
    <property type="evidence" value="ECO:0007669"/>
    <property type="project" value="TreeGrafter"/>
</dbReference>
<name>A0A8H3G5C8_9LECA</name>
<dbReference type="SUPFAM" id="SSF52283">
    <property type="entry name" value="Formate/glycerate dehydrogenase catalytic domain-like"/>
    <property type="match status" value="1"/>
</dbReference>
<evidence type="ECO:0008006" key="8">
    <source>
        <dbReference type="Google" id="ProtNLM"/>
    </source>
</evidence>